<dbReference type="InterPro" id="IPR058240">
    <property type="entry name" value="rSAM_sf"/>
</dbReference>
<evidence type="ECO:0000313" key="8">
    <source>
        <dbReference type="EMBL" id="CAD6492420.1"/>
    </source>
</evidence>
<dbReference type="Gene3D" id="3.20.20.70">
    <property type="entry name" value="Aldolase class I"/>
    <property type="match status" value="1"/>
</dbReference>
<dbReference type="Proteomes" id="UP000612009">
    <property type="component" value="Unassembled WGS sequence"/>
</dbReference>
<dbReference type="SFLD" id="SFLDG01067">
    <property type="entry name" value="SPASM/twitch_domain_containing"/>
    <property type="match status" value="1"/>
</dbReference>
<keyword evidence="6" id="KW-0411">Iron-sulfur</keyword>
<dbReference type="InterPro" id="IPR017200">
    <property type="entry name" value="PqqE-like"/>
</dbReference>
<organism evidence="8 9">
    <name type="scientific">Candidatus Argoarchaeum ethanivorans</name>
    <dbReference type="NCBI Taxonomy" id="2608793"/>
    <lineage>
        <taxon>Archaea</taxon>
        <taxon>Methanobacteriati</taxon>
        <taxon>Methanobacteriota</taxon>
        <taxon>Stenosarchaea group</taxon>
        <taxon>Methanomicrobia</taxon>
        <taxon>Methanosarcinales</taxon>
        <taxon>Methanosarcinales incertae sedis</taxon>
        <taxon>GOM Arc I cluster</taxon>
        <taxon>Candidatus Argoarchaeum</taxon>
    </lineage>
</organism>
<comment type="caution">
    <text evidence="8">The sequence shown here is derived from an EMBL/GenBank/DDBJ whole genome shotgun (WGS) entry which is preliminary data.</text>
</comment>
<protein>
    <submittedName>
        <fullName evidence="8">Coenzyme PQQ synthesis protein E</fullName>
    </submittedName>
</protein>
<dbReference type="SFLD" id="SFLDG01386">
    <property type="entry name" value="main_SPASM_domain-containing"/>
    <property type="match status" value="1"/>
</dbReference>
<dbReference type="PROSITE" id="PS51918">
    <property type="entry name" value="RADICAL_SAM"/>
    <property type="match status" value="1"/>
</dbReference>
<evidence type="ECO:0000256" key="5">
    <source>
        <dbReference type="ARBA" id="ARBA00023004"/>
    </source>
</evidence>
<name>A0A811T9M3_9EURY</name>
<dbReference type="GO" id="GO:0003824">
    <property type="term" value="F:catalytic activity"/>
    <property type="evidence" value="ECO:0007669"/>
    <property type="project" value="InterPro"/>
</dbReference>
<keyword evidence="5" id="KW-0408">Iron</keyword>
<dbReference type="SMART" id="SM00729">
    <property type="entry name" value="Elp3"/>
    <property type="match status" value="1"/>
</dbReference>
<reference evidence="8" key="1">
    <citation type="submission" date="2020-10" db="EMBL/GenBank/DDBJ databases">
        <authorList>
            <person name="Hahn C.J."/>
            <person name="Laso-Perez R."/>
            <person name="Vulcano F."/>
            <person name="Vaziourakis K.-M."/>
            <person name="Stokke R."/>
            <person name="Steen I.H."/>
            <person name="Teske A."/>
            <person name="Boetius A."/>
            <person name="Liebeke M."/>
            <person name="Amann R."/>
            <person name="Knittel K."/>
        </authorList>
    </citation>
    <scope>NUCLEOTIDE SEQUENCE</scope>
    <source>
        <strain evidence="8">Gfbio:e3339647-f889-4370-9287-4fb5cb688e4c:AG392J18_GoMArc1</strain>
    </source>
</reference>
<dbReference type="Pfam" id="PF04055">
    <property type="entry name" value="Radical_SAM"/>
    <property type="match status" value="1"/>
</dbReference>
<dbReference type="PIRSF" id="PIRSF037420">
    <property type="entry name" value="PQQ_syn_pqqE"/>
    <property type="match status" value="1"/>
</dbReference>
<dbReference type="SUPFAM" id="SSF102114">
    <property type="entry name" value="Radical SAM enzymes"/>
    <property type="match status" value="1"/>
</dbReference>
<dbReference type="SFLD" id="SFLDS00029">
    <property type="entry name" value="Radical_SAM"/>
    <property type="match status" value="1"/>
</dbReference>
<dbReference type="InterPro" id="IPR050377">
    <property type="entry name" value="Radical_SAM_PqqE_MftC-like"/>
</dbReference>
<keyword evidence="4" id="KW-0479">Metal-binding</keyword>
<dbReference type="NCBIfam" id="TIGR04085">
    <property type="entry name" value="rSAM_more_4Fe4S"/>
    <property type="match status" value="1"/>
</dbReference>
<gene>
    <name evidence="8" type="primary">pqqE_1</name>
    <name evidence="8" type="ORF">LAKADJCE_00309</name>
</gene>
<dbReference type="InterPro" id="IPR007197">
    <property type="entry name" value="rSAM"/>
</dbReference>
<dbReference type="PANTHER" id="PTHR11228">
    <property type="entry name" value="RADICAL SAM DOMAIN PROTEIN"/>
    <property type="match status" value="1"/>
</dbReference>
<evidence type="ECO:0000256" key="6">
    <source>
        <dbReference type="ARBA" id="ARBA00023014"/>
    </source>
</evidence>
<feature type="domain" description="Radical SAM core" evidence="7">
    <location>
        <begin position="7"/>
        <end position="233"/>
    </location>
</feature>
<dbReference type="InterPro" id="IPR006638">
    <property type="entry name" value="Elp3/MiaA/NifB-like_rSAM"/>
</dbReference>
<sequence>MIEVISEEGHGSHYFTLQWHLTAKCDQHCKHCYMYDSPTYEQEVRNELKYETCLNIIDDFSNAIDHWGISGRINFTGGDPLLKERVFDIIEYARRKSIAVGILGNPNHLDYKTAKKLKDLGVIRYQISIDGMEETHDSLRRKKGAFEDAIRAINVLNDVGIPSVVMFTLSKINANELIDVIRLVAKEGVSIFDFARMVPIGSSMKLKEQMLSPQEYRALLLRVLEEYKRLQENGTKTHYGRKENLWTLLYHELGLIKPLPKDKETIYPGCAIGCSILTILADGTVLACRRLPLAIGNVPNQSIREIFIHSKEHNRMRQVEGMKKCGRCELLQFCRGCPAVAYGVHGDYMAEDPQCWKGVQDASH</sequence>
<dbReference type="GO" id="GO:0051539">
    <property type="term" value="F:4 iron, 4 sulfur cluster binding"/>
    <property type="evidence" value="ECO:0007669"/>
    <property type="project" value="UniProtKB-KW"/>
</dbReference>
<dbReference type="GO" id="GO:0046872">
    <property type="term" value="F:metal ion binding"/>
    <property type="evidence" value="ECO:0007669"/>
    <property type="project" value="UniProtKB-KW"/>
</dbReference>
<dbReference type="InterPro" id="IPR013785">
    <property type="entry name" value="Aldolase_TIM"/>
</dbReference>
<accession>A0A811T9M3</accession>
<keyword evidence="2" id="KW-0004">4Fe-4S</keyword>
<dbReference type="CDD" id="cd01335">
    <property type="entry name" value="Radical_SAM"/>
    <property type="match status" value="1"/>
</dbReference>
<proteinExistence type="predicted"/>
<evidence type="ECO:0000256" key="1">
    <source>
        <dbReference type="ARBA" id="ARBA00001966"/>
    </source>
</evidence>
<evidence type="ECO:0000313" key="9">
    <source>
        <dbReference type="Proteomes" id="UP000612009"/>
    </source>
</evidence>
<evidence type="ECO:0000256" key="2">
    <source>
        <dbReference type="ARBA" id="ARBA00022485"/>
    </source>
</evidence>
<evidence type="ECO:0000256" key="4">
    <source>
        <dbReference type="ARBA" id="ARBA00022723"/>
    </source>
</evidence>
<dbReference type="InterPro" id="IPR023885">
    <property type="entry name" value="4Fe4S-binding_SPASM_dom"/>
</dbReference>
<evidence type="ECO:0000256" key="3">
    <source>
        <dbReference type="ARBA" id="ARBA00022691"/>
    </source>
</evidence>
<keyword evidence="3" id="KW-0949">S-adenosyl-L-methionine</keyword>
<dbReference type="AlphaFoldDB" id="A0A811T9M3"/>
<dbReference type="PANTHER" id="PTHR11228:SF7">
    <property type="entry name" value="PQQA PEPTIDE CYCLASE"/>
    <property type="match status" value="1"/>
</dbReference>
<dbReference type="EMBL" id="CAJHIR010000013">
    <property type="protein sequence ID" value="CAD6492420.1"/>
    <property type="molecule type" value="Genomic_DNA"/>
</dbReference>
<dbReference type="Pfam" id="PF13186">
    <property type="entry name" value="SPASM"/>
    <property type="match status" value="1"/>
</dbReference>
<comment type="cofactor">
    <cofactor evidence="1">
        <name>[4Fe-4S] cluster</name>
        <dbReference type="ChEBI" id="CHEBI:49883"/>
    </cofactor>
</comment>
<evidence type="ECO:0000259" key="7">
    <source>
        <dbReference type="PROSITE" id="PS51918"/>
    </source>
</evidence>